<name>A0ABT4W9D8_9FLAO</name>
<keyword evidence="2" id="KW-1185">Reference proteome</keyword>
<evidence type="ECO:0000313" key="2">
    <source>
        <dbReference type="Proteomes" id="UP001212170"/>
    </source>
</evidence>
<organism evidence="1 2">
    <name type="scientific">Flavobacterium azizsancarii</name>
    <dbReference type="NCBI Taxonomy" id="2961580"/>
    <lineage>
        <taxon>Bacteria</taxon>
        <taxon>Pseudomonadati</taxon>
        <taxon>Bacteroidota</taxon>
        <taxon>Flavobacteriia</taxon>
        <taxon>Flavobacteriales</taxon>
        <taxon>Flavobacteriaceae</taxon>
        <taxon>Flavobacterium</taxon>
    </lineage>
</organism>
<dbReference type="EMBL" id="JAMZNK010000006">
    <property type="protein sequence ID" value="MDA6069151.1"/>
    <property type="molecule type" value="Genomic_DNA"/>
</dbReference>
<reference evidence="1 2" key="1">
    <citation type="journal article" date="2023" name="Chemosphere">
        <title>Whole genome analysis of Flavobacterium aziz-sancarii sp. nov., isolated from Ardley Island (Antarctica), revealed a rich resistome and bioremediation potential.</title>
        <authorList>
            <person name="Otur C."/>
            <person name="Okay S."/>
            <person name="Kurt-Kizildogan A."/>
        </authorList>
    </citation>
    <scope>NUCLEOTIDE SEQUENCE [LARGE SCALE GENOMIC DNA]</scope>
    <source>
        <strain evidence="1 2">AC</strain>
    </source>
</reference>
<comment type="caution">
    <text evidence="1">The sequence shown here is derived from an EMBL/GenBank/DDBJ whole genome shotgun (WGS) entry which is preliminary data.</text>
</comment>
<gene>
    <name evidence="1" type="ORF">NJT12_05920</name>
</gene>
<accession>A0ABT4W9D8</accession>
<proteinExistence type="predicted"/>
<evidence type="ECO:0000313" key="1">
    <source>
        <dbReference type="EMBL" id="MDA6069151.1"/>
    </source>
</evidence>
<dbReference type="Proteomes" id="UP001212170">
    <property type="component" value="Unassembled WGS sequence"/>
</dbReference>
<dbReference type="RefSeq" id="WP_271334965.1">
    <property type="nucleotide sequence ID" value="NZ_JAMZNK010000006.1"/>
</dbReference>
<protein>
    <submittedName>
        <fullName evidence="1">Uncharacterized protein</fullName>
    </submittedName>
</protein>
<sequence>MNKLFALFILIFSLQSCENKTGKKIKDSHQIKEKAEEWTKEQEEELAGSLSVKFDDDSLVDNFNILFNEDEIAQSVLSVYLSSQKKEVKINLLNNSVLYNNKESAYYTFFTINEKKICIVTIQYADQESIPNISGEKKDLVEKIRLRFNNQNHKIQVIGYDVSYQKETKSITKSFNFITGKYIATSKIDGKTSTVDGWSAELENIYAEDWNFPLVRDKIFWIGEEVE</sequence>
<dbReference type="PROSITE" id="PS51257">
    <property type="entry name" value="PROKAR_LIPOPROTEIN"/>
    <property type="match status" value="1"/>
</dbReference>